<proteinExistence type="inferred from homology"/>
<feature type="active site" description="Charge relay system" evidence="5">
    <location>
        <position position="231"/>
    </location>
</feature>
<evidence type="ECO:0000313" key="9">
    <source>
        <dbReference type="Proteomes" id="UP000241167"/>
    </source>
</evidence>
<gene>
    <name evidence="8" type="ORF">C7I55_24885</name>
</gene>
<dbReference type="InterPro" id="IPR036852">
    <property type="entry name" value="Peptidase_S8/S53_dom_sf"/>
</dbReference>
<dbReference type="GO" id="GO:0006508">
    <property type="term" value="P:proteolysis"/>
    <property type="evidence" value="ECO:0007669"/>
    <property type="project" value="UniProtKB-KW"/>
</dbReference>
<reference evidence="8 9" key="1">
    <citation type="submission" date="2018-03" db="EMBL/GenBank/DDBJ databases">
        <title>The draft genome of Sphingosinicella sp. GL-C-18.</title>
        <authorList>
            <person name="Liu L."/>
            <person name="Li L."/>
            <person name="Liang L."/>
            <person name="Zhang X."/>
            <person name="Wang T."/>
        </authorList>
    </citation>
    <scope>NUCLEOTIDE SEQUENCE [LARGE SCALE GENOMIC DNA]</scope>
    <source>
        <strain evidence="8 9">GL-C-18</strain>
    </source>
</reference>
<dbReference type="GO" id="GO:0004252">
    <property type="term" value="F:serine-type endopeptidase activity"/>
    <property type="evidence" value="ECO:0007669"/>
    <property type="project" value="UniProtKB-UniRule"/>
</dbReference>
<evidence type="ECO:0000256" key="3">
    <source>
        <dbReference type="ARBA" id="ARBA00022801"/>
    </source>
</evidence>
<dbReference type="RefSeq" id="WP_106515764.1">
    <property type="nucleotide sequence ID" value="NZ_PXYI01000012.1"/>
</dbReference>
<dbReference type="InterPro" id="IPR000209">
    <property type="entry name" value="Peptidase_S8/S53_dom"/>
</dbReference>
<evidence type="ECO:0000256" key="5">
    <source>
        <dbReference type="PROSITE-ProRule" id="PRU01240"/>
    </source>
</evidence>
<keyword evidence="4 5" id="KW-0720">Serine protease</keyword>
<dbReference type="InterPro" id="IPR023828">
    <property type="entry name" value="Peptidase_S8_Ser-AS"/>
</dbReference>
<accession>A0A2P7QF72</accession>
<dbReference type="InterPro" id="IPR050131">
    <property type="entry name" value="Peptidase_S8_subtilisin-like"/>
</dbReference>
<keyword evidence="3 5" id="KW-0378">Hydrolase</keyword>
<protein>
    <recommendedName>
        <fullName evidence="7">Peptidase S8/S53 domain-containing protein</fullName>
    </recommendedName>
</protein>
<name>A0A2P7QF72_9SPHN</name>
<dbReference type="Proteomes" id="UP000241167">
    <property type="component" value="Unassembled WGS sequence"/>
</dbReference>
<evidence type="ECO:0000256" key="1">
    <source>
        <dbReference type="ARBA" id="ARBA00011073"/>
    </source>
</evidence>
<feature type="active site" description="Charge relay system" evidence="5">
    <location>
        <position position="269"/>
    </location>
</feature>
<dbReference type="InterPro" id="IPR022398">
    <property type="entry name" value="Peptidase_S8_His-AS"/>
</dbReference>
<comment type="similarity">
    <text evidence="1 5 6">Belongs to the peptidase S8 family.</text>
</comment>
<dbReference type="InterPro" id="IPR023827">
    <property type="entry name" value="Peptidase_S8_Asp-AS"/>
</dbReference>
<dbReference type="Pfam" id="PF00082">
    <property type="entry name" value="Peptidase_S8"/>
    <property type="match status" value="1"/>
</dbReference>
<feature type="domain" description="Peptidase S8/S53" evidence="7">
    <location>
        <begin position="222"/>
        <end position="500"/>
    </location>
</feature>
<dbReference type="PANTHER" id="PTHR43806:SF11">
    <property type="entry name" value="CEREVISIN-RELATED"/>
    <property type="match status" value="1"/>
</dbReference>
<sequence length="516" mass="54758">MTQEFGSEAHRRLLQRQIDEIRDIDDSRVIEVVVKICSPRNDTMLLSTVAEALRRRGMSSSSRDLLPIERAQLARRGSTKSHQRALKEHDTSLAAQAATAGRAGAAARASSQSNIDGWMARDSVKESIAAVTSLPSRQKPKPVAPRTFWTSSSAVMQVVRDDLEKLTHTPEIEGIYLNQRLHVPPVVMPKAVPTAVEENKVSAWGLRTMGALATWGAFGARGKGVLIGLLDTGVDAQHPDLAGKIEDWAEFDANGNFVPGSKPHDSDKHGTHCAGTIVGGDASGRWIGVAPEAKIAAGLVLNGSQGGTHAQILAGMDWAISRGVDVISMSLGGLLMTPEVPSTYTEAMLTALRAGIPVVTAIGNEGSQTTGAPGNDFLAFSVGATDHLNRAAGFSGGRTQIIRTSAYFPQEALPLVYSKPEISAPGVAIYSSVPGGGWEYLNGTSMATPHVAGAIALLLSSTKIKKSVPADKRAFVIQDLLTGSAEELGESGQNHRFGFGRIDILRSMGYARDLNY</sequence>
<evidence type="ECO:0000256" key="6">
    <source>
        <dbReference type="RuleBase" id="RU003355"/>
    </source>
</evidence>
<dbReference type="InterPro" id="IPR015500">
    <property type="entry name" value="Peptidase_S8_subtilisin-rel"/>
</dbReference>
<dbReference type="PROSITE" id="PS51892">
    <property type="entry name" value="SUBTILASE"/>
    <property type="match status" value="1"/>
</dbReference>
<dbReference type="PROSITE" id="PS00137">
    <property type="entry name" value="SUBTILASE_HIS"/>
    <property type="match status" value="1"/>
</dbReference>
<evidence type="ECO:0000313" key="8">
    <source>
        <dbReference type="EMBL" id="PSJ36632.1"/>
    </source>
</evidence>
<dbReference type="Gene3D" id="3.40.50.200">
    <property type="entry name" value="Peptidase S8/S53 domain"/>
    <property type="match status" value="1"/>
</dbReference>
<organism evidence="8 9">
    <name type="scientific">Allosphingosinicella deserti</name>
    <dbReference type="NCBI Taxonomy" id="2116704"/>
    <lineage>
        <taxon>Bacteria</taxon>
        <taxon>Pseudomonadati</taxon>
        <taxon>Pseudomonadota</taxon>
        <taxon>Alphaproteobacteria</taxon>
        <taxon>Sphingomonadales</taxon>
        <taxon>Sphingomonadaceae</taxon>
        <taxon>Allosphingosinicella</taxon>
    </lineage>
</organism>
<dbReference type="PANTHER" id="PTHR43806">
    <property type="entry name" value="PEPTIDASE S8"/>
    <property type="match status" value="1"/>
</dbReference>
<keyword evidence="9" id="KW-1185">Reference proteome</keyword>
<evidence type="ECO:0000259" key="7">
    <source>
        <dbReference type="Pfam" id="PF00082"/>
    </source>
</evidence>
<dbReference type="PRINTS" id="PR00723">
    <property type="entry name" value="SUBTILISIN"/>
</dbReference>
<dbReference type="PROSITE" id="PS00138">
    <property type="entry name" value="SUBTILASE_SER"/>
    <property type="match status" value="1"/>
</dbReference>
<keyword evidence="2 5" id="KW-0645">Protease</keyword>
<evidence type="ECO:0000256" key="4">
    <source>
        <dbReference type="ARBA" id="ARBA00022825"/>
    </source>
</evidence>
<dbReference type="OrthoDB" id="9816306at2"/>
<dbReference type="PROSITE" id="PS00136">
    <property type="entry name" value="SUBTILASE_ASP"/>
    <property type="match status" value="1"/>
</dbReference>
<dbReference type="SUPFAM" id="SSF52743">
    <property type="entry name" value="Subtilisin-like"/>
    <property type="match status" value="1"/>
</dbReference>
<dbReference type="EMBL" id="PXYI01000012">
    <property type="protein sequence ID" value="PSJ36632.1"/>
    <property type="molecule type" value="Genomic_DNA"/>
</dbReference>
<evidence type="ECO:0000256" key="2">
    <source>
        <dbReference type="ARBA" id="ARBA00022670"/>
    </source>
</evidence>
<feature type="active site" description="Charge relay system" evidence="5">
    <location>
        <position position="445"/>
    </location>
</feature>
<comment type="caution">
    <text evidence="8">The sequence shown here is derived from an EMBL/GenBank/DDBJ whole genome shotgun (WGS) entry which is preliminary data.</text>
</comment>
<dbReference type="AlphaFoldDB" id="A0A2P7QF72"/>